<dbReference type="GO" id="GO:0003700">
    <property type="term" value="F:DNA-binding transcription factor activity"/>
    <property type="evidence" value="ECO:0007669"/>
    <property type="project" value="InterPro"/>
</dbReference>
<gene>
    <name evidence="2" type="primary">marR_2</name>
    <name evidence="2" type="ORF">NUM_61870</name>
</gene>
<sequence>MTDSPDSLELSTAVRRLLQAGRQMQAALARQLGVRVTDVQAVDHVLLADEPLGPVELGTRLGIRSASATVLVDRLVAVDHLSRDRDPQDGRRVTLSVTDHAREEVGAALLPLAREVTDVVEQLSPSQRRAVLRFLQGVTDAMWGYGQTTERGDGGDG</sequence>
<dbReference type="Proteomes" id="UP000614996">
    <property type="component" value="Unassembled WGS sequence"/>
</dbReference>
<reference evidence="3" key="1">
    <citation type="journal article" date="2021" name="Int. J. Syst. Evol. Microbiol.">
        <title>Actinocatenispora comari sp. nov., an endophytic actinomycete isolated from aerial parts of Comarum salesowianum.</title>
        <authorList>
            <person name="Oyunbileg N."/>
            <person name="Iizaka Y."/>
            <person name="Hamada M."/>
            <person name="Davaapurev B.O."/>
            <person name="Fukumoto A."/>
            <person name="Tsetseg B."/>
            <person name="Kato F."/>
            <person name="Tamura T."/>
            <person name="Batkhuu J."/>
            <person name="Anzai Y."/>
        </authorList>
    </citation>
    <scope>NUCLEOTIDE SEQUENCE [LARGE SCALE GENOMIC DNA]</scope>
    <source>
        <strain evidence="3">NUM-2625</strain>
    </source>
</reference>
<dbReference type="PANTHER" id="PTHR33164:SF106">
    <property type="entry name" value="TRANSCRIPTIONAL REGULATORY PROTEIN"/>
    <property type="match status" value="1"/>
</dbReference>
<comment type="caution">
    <text evidence="2">The sequence shown here is derived from an EMBL/GenBank/DDBJ whole genome shotgun (WGS) entry which is preliminary data.</text>
</comment>
<feature type="domain" description="HTH marR-type" evidence="1">
    <location>
        <begin position="27"/>
        <end position="128"/>
    </location>
</feature>
<organism evidence="2 3">
    <name type="scientific">Actinocatenispora comari</name>
    <dbReference type="NCBI Taxonomy" id="2807577"/>
    <lineage>
        <taxon>Bacteria</taxon>
        <taxon>Bacillati</taxon>
        <taxon>Actinomycetota</taxon>
        <taxon>Actinomycetes</taxon>
        <taxon>Micromonosporales</taxon>
        <taxon>Micromonosporaceae</taxon>
        <taxon>Actinocatenispora</taxon>
    </lineage>
</organism>
<proteinExistence type="predicted"/>
<evidence type="ECO:0000259" key="1">
    <source>
        <dbReference type="SMART" id="SM00347"/>
    </source>
</evidence>
<dbReference type="PANTHER" id="PTHR33164">
    <property type="entry name" value="TRANSCRIPTIONAL REGULATOR, MARR FAMILY"/>
    <property type="match status" value="1"/>
</dbReference>
<evidence type="ECO:0000313" key="3">
    <source>
        <dbReference type="Proteomes" id="UP000614996"/>
    </source>
</evidence>
<dbReference type="InterPro" id="IPR036388">
    <property type="entry name" value="WH-like_DNA-bd_sf"/>
</dbReference>
<dbReference type="SMART" id="SM00347">
    <property type="entry name" value="HTH_MARR"/>
    <property type="match status" value="1"/>
</dbReference>
<dbReference type="InterPro" id="IPR039422">
    <property type="entry name" value="MarR/SlyA-like"/>
</dbReference>
<dbReference type="EMBL" id="BOPO01000128">
    <property type="protein sequence ID" value="GIL30933.1"/>
    <property type="molecule type" value="Genomic_DNA"/>
</dbReference>
<protein>
    <submittedName>
        <fullName evidence="2">MarR family transcriptional regulator</fullName>
    </submittedName>
</protein>
<dbReference type="InterPro" id="IPR000835">
    <property type="entry name" value="HTH_MarR-typ"/>
</dbReference>
<dbReference type="RefSeq" id="WP_225918974.1">
    <property type="nucleotide sequence ID" value="NZ_BOPO01000128.1"/>
</dbReference>
<name>A0A8J4ALI0_9ACTN</name>
<accession>A0A8J4ALI0</accession>
<dbReference type="InterPro" id="IPR036390">
    <property type="entry name" value="WH_DNA-bd_sf"/>
</dbReference>
<dbReference type="SUPFAM" id="SSF46785">
    <property type="entry name" value="Winged helix' DNA-binding domain"/>
    <property type="match status" value="1"/>
</dbReference>
<evidence type="ECO:0000313" key="2">
    <source>
        <dbReference type="EMBL" id="GIL30933.1"/>
    </source>
</evidence>
<dbReference type="Gene3D" id="1.10.10.10">
    <property type="entry name" value="Winged helix-like DNA-binding domain superfamily/Winged helix DNA-binding domain"/>
    <property type="match status" value="1"/>
</dbReference>
<dbReference type="GO" id="GO:0006950">
    <property type="term" value="P:response to stress"/>
    <property type="evidence" value="ECO:0007669"/>
    <property type="project" value="TreeGrafter"/>
</dbReference>
<dbReference type="AlphaFoldDB" id="A0A8J4ALI0"/>
<keyword evidence="3" id="KW-1185">Reference proteome</keyword>